<dbReference type="InterPro" id="IPR050407">
    <property type="entry name" value="Geranylgeranyl_reductase"/>
</dbReference>
<dbReference type="PRINTS" id="PR00420">
    <property type="entry name" value="RNGMNOXGNASE"/>
</dbReference>
<evidence type="ECO:0000313" key="1">
    <source>
        <dbReference type="EMBL" id="TDC12683.1"/>
    </source>
</evidence>
<accession>A0A4R4NWY9</accession>
<proteinExistence type="predicted"/>
<protein>
    <recommendedName>
        <fullName evidence="3">FAD-binding protein</fullName>
    </recommendedName>
</protein>
<organism evidence="1 2">
    <name type="scientific">Actinomadura bangladeshensis</name>
    <dbReference type="NCBI Taxonomy" id="453573"/>
    <lineage>
        <taxon>Bacteria</taxon>
        <taxon>Bacillati</taxon>
        <taxon>Actinomycetota</taxon>
        <taxon>Actinomycetes</taxon>
        <taxon>Streptosporangiales</taxon>
        <taxon>Thermomonosporaceae</taxon>
        <taxon>Actinomadura</taxon>
    </lineage>
</organism>
<name>A0A4R4NWY9_9ACTN</name>
<gene>
    <name evidence="1" type="ORF">E1284_22685</name>
</gene>
<dbReference type="SUPFAM" id="SSF51905">
    <property type="entry name" value="FAD/NAD(P)-binding domain"/>
    <property type="match status" value="1"/>
</dbReference>
<dbReference type="Gene3D" id="1.10.600.10">
    <property type="entry name" value="Farnesyl Diphosphate Synthase"/>
    <property type="match status" value="1"/>
</dbReference>
<dbReference type="Gene3D" id="3.50.50.60">
    <property type="entry name" value="FAD/NAD(P)-binding domain"/>
    <property type="match status" value="1"/>
</dbReference>
<dbReference type="AlphaFoldDB" id="A0A4R4NWY9"/>
<dbReference type="Proteomes" id="UP000295431">
    <property type="component" value="Unassembled WGS sequence"/>
</dbReference>
<dbReference type="PANTHER" id="PTHR42685:SF22">
    <property type="entry name" value="CONDITIONED MEDIUM FACTOR RECEPTOR 1"/>
    <property type="match status" value="1"/>
</dbReference>
<comment type="caution">
    <text evidence="1">The sequence shown here is derived from an EMBL/GenBank/DDBJ whole genome shotgun (WGS) entry which is preliminary data.</text>
</comment>
<dbReference type="InterPro" id="IPR036188">
    <property type="entry name" value="FAD/NAD-bd_sf"/>
</dbReference>
<dbReference type="InterPro" id="IPR008949">
    <property type="entry name" value="Isoprenoid_synthase_dom_sf"/>
</dbReference>
<dbReference type="EMBL" id="SMJW01000120">
    <property type="protein sequence ID" value="TDC12683.1"/>
    <property type="molecule type" value="Genomic_DNA"/>
</dbReference>
<dbReference type="SUPFAM" id="SSF48576">
    <property type="entry name" value="Terpenoid synthases"/>
    <property type="match status" value="1"/>
</dbReference>
<sequence length="685" mass="71061">MGRVVTGVSTVDVLVVGAGVAGAVAAIALGRSGVGTLLVGPARASTGSDYDVLLGGPAVAGLSAIGALDHLTFEEVGGVVLHCGEGRPRPFPATGSAVCAAEGLHLGLIEAAVAAGTARVRGRVPRIDRTDDGRHRAVIQPDAGAPWELTARHVIIAHGVHGEATGVAAVRRYSGVPRRSEAVTMLAAPSTIDPREHPTYIWAVPNAGGDAGTCTVGAARLGEIRPEDLEEFLDRAWRELSGADSALRGGTPCGPTFSGPLNSGFTPANAVADGRLRVGDAAGLVNPFTGEGLGYAVESGMAAARCIAANLQNPGRAAKDYRRRLAASYVGYFETARHAARRYHLTWRVLASTADSDRPFFAKARRAVLFPDGLAGLTAAERMLLPDAEAASLKPFLVACDEVAVSAVRSDWPFLARLVITAETSSHRRLRPAVPFFAALGAGGRPPDIARATVGAAIELATLGALAFLGPSAPVRPGGRAVDWGTTSVILAGDFLLAQAARLVATYAPEISWSFADWLSDLTALRIERVTGPPGAGNVPATALFAALLEFPARIGGRLGGAAPPVVDALRVYGRQCGHAFLHTEDVLALGGRTGRLDSTLTAMLDGRISAIPDHLDTAGEVTADILERDTGLRLRAMESATAESRAAEHRALAAIEAVPDPHATRMLREFVTTLTRTDGGEKAR</sequence>
<evidence type="ECO:0000313" key="2">
    <source>
        <dbReference type="Proteomes" id="UP000295431"/>
    </source>
</evidence>
<dbReference type="PANTHER" id="PTHR42685">
    <property type="entry name" value="GERANYLGERANYL DIPHOSPHATE REDUCTASE"/>
    <property type="match status" value="1"/>
</dbReference>
<reference evidence="1 2" key="1">
    <citation type="submission" date="2019-03" db="EMBL/GenBank/DDBJ databases">
        <title>Draft genome sequences of novel Actinobacteria.</title>
        <authorList>
            <person name="Sahin N."/>
            <person name="Ay H."/>
            <person name="Saygin H."/>
        </authorList>
    </citation>
    <scope>NUCLEOTIDE SEQUENCE [LARGE SCALE GENOMIC DNA]</scope>
    <source>
        <strain evidence="1 2">DSM 45347</strain>
    </source>
</reference>
<evidence type="ECO:0008006" key="3">
    <source>
        <dbReference type="Google" id="ProtNLM"/>
    </source>
</evidence>
<keyword evidence="2" id="KW-1185">Reference proteome</keyword>